<dbReference type="InterPro" id="IPR036291">
    <property type="entry name" value="NAD(P)-bd_dom_sf"/>
</dbReference>
<comment type="caution">
    <text evidence="4">The sequence shown here is derived from an EMBL/GenBank/DDBJ whole genome shotgun (WGS) entry which is preliminary data.</text>
</comment>
<dbReference type="Pfam" id="PF20463">
    <property type="entry name" value="PDH_C"/>
    <property type="match status" value="1"/>
</dbReference>
<dbReference type="Gene3D" id="1.10.3660.10">
    <property type="entry name" value="6-phosphogluconate dehydrogenase C-terminal like domain"/>
    <property type="match status" value="1"/>
</dbReference>
<dbReference type="AlphaFoldDB" id="A0A917SQL0"/>
<reference evidence="4" key="2">
    <citation type="submission" date="2020-09" db="EMBL/GenBank/DDBJ databases">
        <authorList>
            <person name="Sun Q."/>
            <person name="Zhou Y."/>
        </authorList>
    </citation>
    <scope>NUCLEOTIDE SEQUENCE</scope>
    <source>
        <strain evidence="4">CGMCC 4.7308</strain>
    </source>
</reference>
<dbReference type="PANTHER" id="PTHR21363">
    <property type="entry name" value="PREPHENATE DEHYDROGENASE"/>
    <property type="match status" value="1"/>
</dbReference>
<proteinExistence type="inferred from homology"/>
<dbReference type="GO" id="GO:0070403">
    <property type="term" value="F:NAD+ binding"/>
    <property type="evidence" value="ECO:0007669"/>
    <property type="project" value="InterPro"/>
</dbReference>
<dbReference type="RefSeq" id="WP_188940020.1">
    <property type="nucleotide sequence ID" value="NZ_BMNA01000001.1"/>
</dbReference>
<evidence type="ECO:0000313" key="4">
    <source>
        <dbReference type="EMBL" id="GGL89846.1"/>
    </source>
</evidence>
<dbReference type="NCBIfam" id="NF005108">
    <property type="entry name" value="PRK06545.1-6"/>
    <property type="match status" value="1"/>
</dbReference>
<sequence length="329" mass="33504">MSEATPLFVVGLGLIGGSLVRAATGHRAVTGWSPSEETRAAAARDGVAVADSLDGLLSTAADRDGLVVLAAPTTAFPQLLARVNAMAPTVRLTDVGSVKAPVQELAERLAPRTRFIGGHPMAGTASSGWEAGSAELFRGAAWVTTLTEDSDLDVWAEVATLAIEAGSRVVPAEPEAHDRSVARVSHLPHLLALALAQVGAEGGPLDLALAASSFADGTRVAGTRPDLIRAMCEGNREALVSAMDDALGILGVARGSLASTGSLQRITAAGHQGRADFDSREAGLEPAELSGEDMVEQLLAVGSSGGHVVSVDRDADGGVVARAFVALED</sequence>
<keyword evidence="5" id="KW-1185">Reference proteome</keyword>
<comment type="similarity">
    <text evidence="1">Belongs to the prephenate/arogenate dehydrogenase family.</text>
</comment>
<dbReference type="InterPro" id="IPR046825">
    <property type="entry name" value="PDH_C"/>
</dbReference>
<evidence type="ECO:0000256" key="2">
    <source>
        <dbReference type="ARBA" id="ARBA00023002"/>
    </source>
</evidence>
<dbReference type="InterPro" id="IPR003099">
    <property type="entry name" value="Prephen_DH"/>
</dbReference>
<dbReference type="GO" id="GO:0008977">
    <property type="term" value="F:prephenate dehydrogenase (NAD+) activity"/>
    <property type="evidence" value="ECO:0007669"/>
    <property type="project" value="InterPro"/>
</dbReference>
<feature type="domain" description="Prephenate/arogenate dehydrogenase" evidence="3">
    <location>
        <begin position="5"/>
        <end position="288"/>
    </location>
</feature>
<dbReference type="InterPro" id="IPR050812">
    <property type="entry name" value="Preph/Arog_dehydrog"/>
</dbReference>
<dbReference type="InterPro" id="IPR008927">
    <property type="entry name" value="6-PGluconate_DH-like_C_sf"/>
</dbReference>
<dbReference type="SUPFAM" id="SSF48179">
    <property type="entry name" value="6-phosphogluconate dehydrogenase C-terminal domain-like"/>
    <property type="match status" value="1"/>
</dbReference>
<dbReference type="PANTHER" id="PTHR21363:SF0">
    <property type="entry name" value="PREPHENATE DEHYDROGENASE [NADP(+)]"/>
    <property type="match status" value="1"/>
</dbReference>
<dbReference type="Pfam" id="PF02153">
    <property type="entry name" value="PDH_N"/>
    <property type="match status" value="1"/>
</dbReference>
<accession>A0A917SQL0</accession>
<organism evidence="4 5">
    <name type="scientific">Nakamurella endophytica</name>
    <dbReference type="NCBI Taxonomy" id="1748367"/>
    <lineage>
        <taxon>Bacteria</taxon>
        <taxon>Bacillati</taxon>
        <taxon>Actinomycetota</taxon>
        <taxon>Actinomycetes</taxon>
        <taxon>Nakamurellales</taxon>
        <taxon>Nakamurellaceae</taxon>
        <taxon>Nakamurella</taxon>
    </lineage>
</organism>
<dbReference type="Gene3D" id="3.40.50.720">
    <property type="entry name" value="NAD(P)-binding Rossmann-like Domain"/>
    <property type="match status" value="1"/>
</dbReference>
<reference evidence="4" key="1">
    <citation type="journal article" date="2014" name="Int. J. Syst. Evol. Microbiol.">
        <title>Complete genome sequence of Corynebacterium casei LMG S-19264T (=DSM 44701T), isolated from a smear-ripened cheese.</title>
        <authorList>
            <consortium name="US DOE Joint Genome Institute (JGI-PGF)"/>
            <person name="Walter F."/>
            <person name="Albersmeier A."/>
            <person name="Kalinowski J."/>
            <person name="Ruckert C."/>
        </authorList>
    </citation>
    <scope>NUCLEOTIDE SEQUENCE</scope>
    <source>
        <strain evidence="4">CGMCC 4.7308</strain>
    </source>
</reference>
<evidence type="ECO:0000256" key="1">
    <source>
        <dbReference type="ARBA" id="ARBA00007964"/>
    </source>
</evidence>
<dbReference type="GO" id="GO:0004665">
    <property type="term" value="F:prephenate dehydrogenase (NADP+) activity"/>
    <property type="evidence" value="ECO:0007669"/>
    <property type="project" value="InterPro"/>
</dbReference>
<keyword evidence="2" id="KW-0560">Oxidoreductase</keyword>
<dbReference type="Proteomes" id="UP000655208">
    <property type="component" value="Unassembled WGS sequence"/>
</dbReference>
<protein>
    <submittedName>
        <fullName evidence="4">Prephenate dehydrogenase</fullName>
    </submittedName>
</protein>
<dbReference type="GO" id="GO:0006571">
    <property type="term" value="P:tyrosine biosynthetic process"/>
    <property type="evidence" value="ECO:0007669"/>
    <property type="project" value="InterPro"/>
</dbReference>
<dbReference type="EMBL" id="BMNA01000001">
    <property type="protein sequence ID" value="GGL89846.1"/>
    <property type="molecule type" value="Genomic_DNA"/>
</dbReference>
<gene>
    <name evidence="4" type="ORF">GCM10011594_06880</name>
</gene>
<dbReference type="PROSITE" id="PS51176">
    <property type="entry name" value="PDH_ADH"/>
    <property type="match status" value="1"/>
</dbReference>
<dbReference type="SUPFAM" id="SSF51735">
    <property type="entry name" value="NAD(P)-binding Rossmann-fold domains"/>
    <property type="match status" value="1"/>
</dbReference>
<evidence type="ECO:0000259" key="3">
    <source>
        <dbReference type="PROSITE" id="PS51176"/>
    </source>
</evidence>
<dbReference type="InterPro" id="IPR046826">
    <property type="entry name" value="PDH_N"/>
</dbReference>
<evidence type="ECO:0000313" key="5">
    <source>
        <dbReference type="Proteomes" id="UP000655208"/>
    </source>
</evidence>
<name>A0A917SQL0_9ACTN</name>